<accession>A0A7W7VDF6</accession>
<reference evidence="2 3" key="1">
    <citation type="submission" date="2020-08" db="EMBL/GenBank/DDBJ databases">
        <title>Genomic Encyclopedia of Type Strains, Phase III (KMG-III): the genomes of soil and plant-associated and newly described type strains.</title>
        <authorList>
            <person name="Whitman W."/>
        </authorList>
    </citation>
    <scope>NUCLEOTIDE SEQUENCE [LARGE SCALE GENOMIC DNA]</scope>
    <source>
        <strain evidence="2 3">CECT 8960</strain>
    </source>
</reference>
<evidence type="ECO:0000313" key="2">
    <source>
        <dbReference type="EMBL" id="MBB4906148.1"/>
    </source>
</evidence>
<feature type="transmembrane region" description="Helical" evidence="1">
    <location>
        <begin position="16"/>
        <end position="34"/>
    </location>
</feature>
<dbReference type="Proteomes" id="UP000520767">
    <property type="component" value="Unassembled WGS sequence"/>
</dbReference>
<dbReference type="AlphaFoldDB" id="A0A7W7VDF6"/>
<keyword evidence="1" id="KW-1133">Transmembrane helix</keyword>
<evidence type="ECO:0000256" key="1">
    <source>
        <dbReference type="SAM" id="Phobius"/>
    </source>
</evidence>
<dbReference type="EMBL" id="JACHJQ010000002">
    <property type="protein sequence ID" value="MBB4906148.1"/>
    <property type="molecule type" value="Genomic_DNA"/>
</dbReference>
<keyword evidence="1" id="KW-0472">Membrane</keyword>
<sequence>MIGLVPGERRRPRARARLAIVVIAIAATPISAAVV</sequence>
<keyword evidence="1" id="KW-0812">Transmembrane</keyword>
<comment type="caution">
    <text evidence="2">The sequence shown here is derived from an EMBL/GenBank/DDBJ whole genome shotgun (WGS) entry which is preliminary data.</text>
</comment>
<protein>
    <submittedName>
        <fullName evidence="2">Uncharacterized protein</fullName>
    </submittedName>
</protein>
<proteinExistence type="predicted"/>
<gene>
    <name evidence="2" type="ORF">FHR82_002365</name>
</gene>
<keyword evidence="3" id="KW-1185">Reference proteome</keyword>
<evidence type="ECO:0000313" key="3">
    <source>
        <dbReference type="Proteomes" id="UP000520767"/>
    </source>
</evidence>
<name>A0A7W7VDF6_9PSEU</name>
<organism evidence="2 3">
    <name type="scientific">Actinophytocola algeriensis</name>
    <dbReference type="NCBI Taxonomy" id="1768010"/>
    <lineage>
        <taxon>Bacteria</taxon>
        <taxon>Bacillati</taxon>
        <taxon>Actinomycetota</taxon>
        <taxon>Actinomycetes</taxon>
        <taxon>Pseudonocardiales</taxon>
        <taxon>Pseudonocardiaceae</taxon>
    </lineage>
</organism>